<dbReference type="EMBL" id="KZ613960">
    <property type="protein sequence ID" value="PMD32009.1"/>
    <property type="molecule type" value="Genomic_DNA"/>
</dbReference>
<proteinExistence type="predicted"/>
<dbReference type="InterPro" id="IPR056693">
    <property type="entry name" value="DUF7791"/>
</dbReference>
<dbReference type="Proteomes" id="UP000235786">
    <property type="component" value="Unassembled WGS sequence"/>
</dbReference>
<reference evidence="5 6" key="1">
    <citation type="submission" date="2016-04" db="EMBL/GenBank/DDBJ databases">
        <title>A degradative enzymes factory behind the ericoid mycorrhizal symbiosis.</title>
        <authorList>
            <consortium name="DOE Joint Genome Institute"/>
            <person name="Martino E."/>
            <person name="Morin E."/>
            <person name="Grelet G."/>
            <person name="Kuo A."/>
            <person name="Kohler A."/>
            <person name="Daghino S."/>
            <person name="Barry K."/>
            <person name="Choi C."/>
            <person name="Cichocki N."/>
            <person name="Clum A."/>
            <person name="Copeland A."/>
            <person name="Hainaut M."/>
            <person name="Haridas S."/>
            <person name="Labutti K."/>
            <person name="Lindquist E."/>
            <person name="Lipzen A."/>
            <person name="Khouja H.-R."/>
            <person name="Murat C."/>
            <person name="Ohm R."/>
            <person name="Olson A."/>
            <person name="Spatafora J."/>
            <person name="Veneault-Fourrey C."/>
            <person name="Henrissat B."/>
            <person name="Grigoriev I."/>
            <person name="Martin F."/>
            <person name="Perotto S."/>
        </authorList>
    </citation>
    <scope>NUCLEOTIDE SEQUENCE [LARGE SCALE GENOMIC DNA]</scope>
    <source>
        <strain evidence="5 6">F</strain>
    </source>
</reference>
<protein>
    <submittedName>
        <fullName evidence="5">Uncharacterized protein</fullName>
    </submittedName>
</protein>
<evidence type="ECO:0000259" key="4">
    <source>
        <dbReference type="Pfam" id="PF25053"/>
    </source>
</evidence>
<keyword evidence="1" id="KW-0677">Repeat</keyword>
<dbReference type="AlphaFoldDB" id="A0A2J6R0K1"/>
<sequence length="1008" mass="116102">MDPMTALSLAGNVVQFIEFGTRLLSTTKELYRSSTGSLTVHDEIELVTTDLSILVAKLKQNRTDEPDDFQKICDEAASVATEILTKLGTMKVKKEGKYRELKSFRAAVKQVWSHRELEKLEARLGRIQEAIKTRVLFSLGERLNVESLRMSARFDNIDQQTQNILTGLFESQQDTSKVLCERMADLTATIGQLFSRLEWMDQDDCREVRDRIIDRISAGRRRHSGEMEELSAAIEMFSVSDQTERRIRTTIQDQIIQSLSYPAMTNRYESLLEPHPETFEWAFHDPIEGHHSWSNLSTWLQSGHGIYWINGKAGSGKSTLMKHLFDDGRTKEYLRAWAGDHNLSFATFFFWNSGTVHQRSHAGCLRSLLFQVLKKYPWLVPSVFPRRWAVLYSETVRDCESHFSPPWSLTELKEAFRVLAQGQRISLKICFLVDGLDEFDGETEALAKFFKSIAASENIKACVSSRPWIVFEDAFKIYDSLRLQNLTFRDIEKYVSDKLSDSEALKRLASHQSQEANSLMREIVDKADGVFLWVKLVVQSLLNGIRNRDSLADLWKRLSLLPRELEPLYERLLELIEPLYLPWVSKAFQIVRINWRYTNINFAIQGYSKVKPLSLLGFSLAMATDVGIKEIEKWTWEQLPVLINYQDTVVQLTARCAGFLEVSPKFEEEPSQWGSCPIEYFHRTARDFLEKEKIWSKLLLWTAQTDFDPNVAMMRSCIMSLRIGDCPNLTKEFMFYARQAAKHTRSHRIQTALVDRLDDIRRTINRMSGIPEKDWTLDLISRPRYGYEFVTLLELCTLFGLRGYIKEKICQREGESSEEVATALLHYLLPGKTWSPLPCPDVVSLLLDLGANPNDEPVCASAWQNTLSYLTVYMDRLDSREATRRQDGVSEEDYSCEQDEFFGQSEDFDRYAPGRIYLQILQYLLAAGADPHAHVPDVDARATPLSIIKTYLLPKFPEEAGQLLGNLNTLLEAKKSSTRKRPRRENKRRNMDSGVKLKKPKLQESKDC</sequence>
<evidence type="ECO:0000313" key="6">
    <source>
        <dbReference type="Proteomes" id="UP000235786"/>
    </source>
</evidence>
<gene>
    <name evidence="5" type="ORF">L207DRAFT_471340</name>
</gene>
<dbReference type="SUPFAM" id="SSF52540">
    <property type="entry name" value="P-loop containing nucleoside triphosphate hydrolases"/>
    <property type="match status" value="1"/>
</dbReference>
<feature type="region of interest" description="Disordered" evidence="2">
    <location>
        <begin position="973"/>
        <end position="1008"/>
    </location>
</feature>
<dbReference type="Pfam" id="PF24883">
    <property type="entry name" value="NPHP3_N"/>
    <property type="match status" value="1"/>
</dbReference>
<dbReference type="PANTHER" id="PTHR10039:SF5">
    <property type="entry name" value="NACHT DOMAIN-CONTAINING PROTEIN"/>
    <property type="match status" value="1"/>
</dbReference>
<feature type="domain" description="DUF7791" evidence="4">
    <location>
        <begin position="576"/>
        <end position="724"/>
    </location>
</feature>
<name>A0A2J6R0K1_HYAVF</name>
<dbReference type="PANTHER" id="PTHR10039">
    <property type="entry name" value="AMELOGENIN"/>
    <property type="match status" value="1"/>
</dbReference>
<feature type="domain" description="Nephrocystin 3-like N-terminal" evidence="3">
    <location>
        <begin position="295"/>
        <end position="466"/>
    </location>
</feature>
<organism evidence="5 6">
    <name type="scientific">Hyaloscypha variabilis (strain UAMH 11265 / GT02V1 / F)</name>
    <name type="common">Meliniomyces variabilis</name>
    <dbReference type="NCBI Taxonomy" id="1149755"/>
    <lineage>
        <taxon>Eukaryota</taxon>
        <taxon>Fungi</taxon>
        <taxon>Dikarya</taxon>
        <taxon>Ascomycota</taxon>
        <taxon>Pezizomycotina</taxon>
        <taxon>Leotiomycetes</taxon>
        <taxon>Helotiales</taxon>
        <taxon>Hyaloscyphaceae</taxon>
        <taxon>Hyaloscypha</taxon>
        <taxon>Hyaloscypha variabilis</taxon>
    </lineage>
</organism>
<evidence type="ECO:0000256" key="1">
    <source>
        <dbReference type="ARBA" id="ARBA00022737"/>
    </source>
</evidence>
<dbReference type="InterPro" id="IPR027417">
    <property type="entry name" value="P-loop_NTPase"/>
</dbReference>
<dbReference type="STRING" id="1149755.A0A2J6R0K1"/>
<feature type="compositionally biased region" description="Basic residues" evidence="2">
    <location>
        <begin position="976"/>
        <end position="987"/>
    </location>
</feature>
<evidence type="ECO:0000256" key="2">
    <source>
        <dbReference type="SAM" id="MobiDB-lite"/>
    </source>
</evidence>
<dbReference type="InterPro" id="IPR056884">
    <property type="entry name" value="NPHP3-like_N"/>
</dbReference>
<evidence type="ECO:0000313" key="5">
    <source>
        <dbReference type="EMBL" id="PMD32009.1"/>
    </source>
</evidence>
<dbReference type="Gene3D" id="3.40.50.300">
    <property type="entry name" value="P-loop containing nucleotide triphosphate hydrolases"/>
    <property type="match status" value="1"/>
</dbReference>
<dbReference type="OrthoDB" id="443402at2759"/>
<dbReference type="Pfam" id="PF25053">
    <property type="entry name" value="DUF7791"/>
    <property type="match status" value="1"/>
</dbReference>
<evidence type="ECO:0000259" key="3">
    <source>
        <dbReference type="Pfam" id="PF24883"/>
    </source>
</evidence>
<accession>A0A2J6R0K1</accession>
<keyword evidence="6" id="KW-1185">Reference proteome</keyword>